<proteinExistence type="predicted"/>
<evidence type="ECO:0000313" key="1">
    <source>
        <dbReference type="EMBL" id="CAG8846758.1"/>
    </source>
</evidence>
<accession>A0ACA9ST96</accession>
<dbReference type="Proteomes" id="UP000789920">
    <property type="component" value="Unassembled WGS sequence"/>
</dbReference>
<feature type="non-terminal residue" evidence="1">
    <location>
        <position position="1"/>
    </location>
</feature>
<evidence type="ECO:0000313" key="2">
    <source>
        <dbReference type="Proteomes" id="UP000789920"/>
    </source>
</evidence>
<gene>
    <name evidence="1" type="ORF">RPERSI_LOCUS34305</name>
</gene>
<comment type="caution">
    <text evidence="1">The sequence shown here is derived from an EMBL/GenBank/DDBJ whole genome shotgun (WGS) entry which is preliminary data.</text>
</comment>
<sequence length="175" mass="19987">VENMKEKVVKASDEKESSKNEKKEDMSGLYNIGHCGEEKKEIKRDENKILTCYQNTNNIDKDKKQMLEQNSEYVEGGKSVIEPKVEDENRLVFDREKLIKSEAPISNIHCGESDAESILVESDGKKRMARFDEATVFEWDTKVADDVESCGQTDVEYSYQKGSNSSNANNEERET</sequence>
<organism evidence="1 2">
    <name type="scientific">Racocetra persica</name>
    <dbReference type="NCBI Taxonomy" id="160502"/>
    <lineage>
        <taxon>Eukaryota</taxon>
        <taxon>Fungi</taxon>
        <taxon>Fungi incertae sedis</taxon>
        <taxon>Mucoromycota</taxon>
        <taxon>Glomeromycotina</taxon>
        <taxon>Glomeromycetes</taxon>
        <taxon>Diversisporales</taxon>
        <taxon>Gigasporaceae</taxon>
        <taxon>Racocetra</taxon>
    </lineage>
</organism>
<reference evidence="1" key="1">
    <citation type="submission" date="2021-06" db="EMBL/GenBank/DDBJ databases">
        <authorList>
            <person name="Kallberg Y."/>
            <person name="Tangrot J."/>
            <person name="Rosling A."/>
        </authorList>
    </citation>
    <scope>NUCLEOTIDE SEQUENCE</scope>
    <source>
        <strain evidence="1">MA461A</strain>
    </source>
</reference>
<dbReference type="EMBL" id="CAJVQC010152762">
    <property type="protein sequence ID" value="CAG8846758.1"/>
    <property type="molecule type" value="Genomic_DNA"/>
</dbReference>
<name>A0ACA9ST96_9GLOM</name>
<feature type="non-terminal residue" evidence="1">
    <location>
        <position position="175"/>
    </location>
</feature>
<keyword evidence="2" id="KW-1185">Reference proteome</keyword>
<protein>
    <submittedName>
        <fullName evidence="1">3773_t:CDS:1</fullName>
    </submittedName>
</protein>